<dbReference type="GO" id="GO:0140359">
    <property type="term" value="F:ABC-type transporter activity"/>
    <property type="evidence" value="ECO:0007669"/>
    <property type="project" value="InterPro"/>
</dbReference>
<dbReference type="PROSITE" id="PS50929">
    <property type="entry name" value="ABC_TM1F"/>
    <property type="match status" value="1"/>
</dbReference>
<dbReference type="PANTHER" id="PTHR24222">
    <property type="entry name" value="ABC TRANSPORTER B FAMILY"/>
    <property type="match status" value="1"/>
</dbReference>
<protein>
    <recommendedName>
        <fullName evidence="6">ABC transmembrane type-1 domain-containing protein</fullName>
    </recommendedName>
</protein>
<proteinExistence type="predicted"/>
<evidence type="ECO:0000313" key="8">
    <source>
        <dbReference type="Proteomes" id="UP000267096"/>
    </source>
</evidence>
<dbReference type="Gene3D" id="1.20.1560.10">
    <property type="entry name" value="ABC transporter type 1, transmembrane domain"/>
    <property type="match status" value="1"/>
</dbReference>
<dbReference type="Pfam" id="PF00664">
    <property type="entry name" value="ABC_membrane"/>
    <property type="match status" value="1"/>
</dbReference>
<evidence type="ECO:0000256" key="5">
    <source>
        <dbReference type="SAM" id="Phobius"/>
    </source>
</evidence>
<dbReference type="OrthoDB" id="6500128at2759"/>
<dbReference type="EMBL" id="UYRR01028065">
    <property type="protein sequence ID" value="VDK38602.1"/>
    <property type="molecule type" value="Genomic_DNA"/>
</dbReference>
<dbReference type="InterPro" id="IPR039421">
    <property type="entry name" value="Type_1_exporter"/>
</dbReference>
<evidence type="ECO:0000256" key="1">
    <source>
        <dbReference type="ARBA" id="ARBA00004141"/>
    </source>
</evidence>
<dbReference type="AlphaFoldDB" id="A0A3P6PNH7"/>
<evidence type="ECO:0000256" key="4">
    <source>
        <dbReference type="ARBA" id="ARBA00023136"/>
    </source>
</evidence>
<dbReference type="PANTHER" id="PTHR24222:SF76">
    <property type="entry name" value="MYCOBACTIN IMPORT ATP-BINDING_PERMEASE PROTEIN IRTB"/>
    <property type="match status" value="1"/>
</dbReference>
<evidence type="ECO:0000256" key="2">
    <source>
        <dbReference type="ARBA" id="ARBA00022692"/>
    </source>
</evidence>
<dbReference type="GO" id="GO:0005886">
    <property type="term" value="C:plasma membrane"/>
    <property type="evidence" value="ECO:0007669"/>
    <property type="project" value="TreeGrafter"/>
</dbReference>
<comment type="subcellular location">
    <subcellularLocation>
        <location evidence="1">Membrane</location>
        <topology evidence="1">Multi-pass membrane protein</topology>
    </subcellularLocation>
</comment>
<reference evidence="7 8" key="1">
    <citation type="submission" date="2018-11" db="EMBL/GenBank/DDBJ databases">
        <authorList>
            <consortium name="Pathogen Informatics"/>
        </authorList>
    </citation>
    <scope>NUCLEOTIDE SEQUENCE [LARGE SCALE GENOMIC DNA]</scope>
</reference>
<keyword evidence="2 5" id="KW-0812">Transmembrane</keyword>
<dbReference type="InterPro" id="IPR036640">
    <property type="entry name" value="ABC1_TM_sf"/>
</dbReference>
<dbReference type="InterPro" id="IPR011527">
    <property type="entry name" value="ABC1_TM_dom"/>
</dbReference>
<keyword evidence="4 5" id="KW-0472">Membrane</keyword>
<feature type="transmembrane region" description="Helical" evidence="5">
    <location>
        <begin position="72"/>
        <end position="94"/>
    </location>
</feature>
<dbReference type="GO" id="GO:0005524">
    <property type="term" value="F:ATP binding"/>
    <property type="evidence" value="ECO:0007669"/>
    <property type="project" value="InterPro"/>
</dbReference>
<dbReference type="SUPFAM" id="SSF90123">
    <property type="entry name" value="ABC transporter transmembrane region"/>
    <property type="match status" value="1"/>
</dbReference>
<evidence type="ECO:0000259" key="6">
    <source>
        <dbReference type="PROSITE" id="PS50929"/>
    </source>
</evidence>
<gene>
    <name evidence="7" type="ORF">ASIM_LOCUS9316</name>
</gene>
<feature type="domain" description="ABC transmembrane type-1" evidence="6">
    <location>
        <begin position="1"/>
        <end position="77"/>
    </location>
</feature>
<evidence type="ECO:0000313" key="7">
    <source>
        <dbReference type="EMBL" id="VDK38602.1"/>
    </source>
</evidence>
<organism evidence="7 8">
    <name type="scientific">Anisakis simplex</name>
    <name type="common">Herring worm</name>
    <dbReference type="NCBI Taxonomy" id="6269"/>
    <lineage>
        <taxon>Eukaryota</taxon>
        <taxon>Metazoa</taxon>
        <taxon>Ecdysozoa</taxon>
        <taxon>Nematoda</taxon>
        <taxon>Chromadorea</taxon>
        <taxon>Rhabditida</taxon>
        <taxon>Spirurina</taxon>
        <taxon>Ascaridomorpha</taxon>
        <taxon>Ascaridoidea</taxon>
        <taxon>Anisakidae</taxon>
        <taxon>Anisakis</taxon>
        <taxon>Anisakis simplex complex</taxon>
    </lineage>
</organism>
<sequence length="97" mass="10478">MKEARNTGMFKTLITAIFTGVFLFVVFGSMGFVFWYGTTLVLTDEITPGTVFGVFWAVLGGAIRLGQAAPQIGVVIAARLAAGDIFAIIDRVWLSRC</sequence>
<keyword evidence="8" id="KW-1185">Reference proteome</keyword>
<keyword evidence="3 5" id="KW-1133">Transmembrane helix</keyword>
<evidence type="ECO:0000256" key="3">
    <source>
        <dbReference type="ARBA" id="ARBA00022989"/>
    </source>
</evidence>
<feature type="transmembrane region" description="Helical" evidence="5">
    <location>
        <begin position="46"/>
        <end position="65"/>
    </location>
</feature>
<feature type="non-terminal residue" evidence="7">
    <location>
        <position position="97"/>
    </location>
</feature>
<name>A0A3P6PNH7_ANISI</name>
<dbReference type="Proteomes" id="UP000267096">
    <property type="component" value="Unassembled WGS sequence"/>
</dbReference>
<accession>A0A3P6PNH7</accession>
<feature type="transmembrane region" description="Helical" evidence="5">
    <location>
        <begin position="12"/>
        <end position="34"/>
    </location>
</feature>